<comment type="caution">
    <text evidence="2">The sequence shown here is derived from an EMBL/GenBank/DDBJ whole genome shotgun (WGS) entry which is preliminary data.</text>
</comment>
<keyword evidence="1" id="KW-0472">Membrane</keyword>
<keyword evidence="3" id="KW-1185">Reference proteome</keyword>
<reference evidence="2 3" key="1">
    <citation type="submission" date="2018-08" db="EMBL/GenBank/DDBJ databases">
        <title>Murine metabolic-syndrome-specific gut microbial biobank.</title>
        <authorList>
            <person name="Liu C."/>
        </authorList>
    </citation>
    <scope>NUCLEOTIDE SEQUENCE [LARGE SCALE GENOMIC DNA]</scope>
    <source>
        <strain evidence="2 3">583</strain>
    </source>
</reference>
<dbReference type="Proteomes" id="UP000467132">
    <property type="component" value="Unassembled WGS sequence"/>
</dbReference>
<dbReference type="AlphaFoldDB" id="A0A845QWN1"/>
<evidence type="ECO:0000313" key="3">
    <source>
        <dbReference type="Proteomes" id="UP000467132"/>
    </source>
</evidence>
<accession>A0A845QWN1</accession>
<organism evidence="2 3">
    <name type="scientific">Senegalia massiliensis</name>
    <dbReference type="NCBI Taxonomy" id="1720316"/>
    <lineage>
        <taxon>Bacteria</taxon>
        <taxon>Bacillati</taxon>
        <taxon>Bacillota</taxon>
        <taxon>Clostridia</taxon>
        <taxon>Eubacteriales</taxon>
        <taxon>Clostridiaceae</taxon>
        <taxon>Senegalia</taxon>
    </lineage>
</organism>
<evidence type="ECO:0000313" key="2">
    <source>
        <dbReference type="EMBL" id="NBI05926.1"/>
    </source>
</evidence>
<dbReference type="RefSeq" id="WP_160196412.1">
    <property type="nucleotide sequence ID" value="NZ_QXXA01000004.1"/>
</dbReference>
<name>A0A845QWN1_9CLOT</name>
<evidence type="ECO:0000256" key="1">
    <source>
        <dbReference type="SAM" id="Phobius"/>
    </source>
</evidence>
<feature type="transmembrane region" description="Helical" evidence="1">
    <location>
        <begin position="38"/>
        <end position="55"/>
    </location>
</feature>
<keyword evidence="1" id="KW-0812">Transmembrane</keyword>
<protein>
    <submittedName>
        <fullName evidence="2">Uncharacterized protein</fullName>
    </submittedName>
</protein>
<feature type="transmembrane region" description="Helical" evidence="1">
    <location>
        <begin position="7"/>
        <end position="32"/>
    </location>
</feature>
<sequence length="61" mass="7083">MIKPKKIILSLEIILGLSFITSFIAVTLNYITYDEIKYFVYAILILSSAIGIWFLKLNKRK</sequence>
<keyword evidence="1" id="KW-1133">Transmembrane helix</keyword>
<proteinExistence type="predicted"/>
<dbReference type="EMBL" id="QXXA01000004">
    <property type="protein sequence ID" value="NBI05926.1"/>
    <property type="molecule type" value="Genomic_DNA"/>
</dbReference>
<gene>
    <name evidence="2" type="ORF">D3Z33_03525</name>
</gene>